<dbReference type="Proteomes" id="UP000035880">
    <property type="component" value="Chromosome 2R"/>
</dbReference>
<reference evidence="1" key="3">
    <citation type="submission" date="2015-04" db="EMBL/GenBank/DDBJ databases">
        <authorList>
            <consortium name="FlyBase"/>
        </authorList>
    </citation>
    <scope>NUCLEOTIDE SEQUENCE</scope>
    <source>
        <strain evidence="1">W501</strain>
    </source>
</reference>
<name>A0A0J9R8R3_DROSI</name>
<dbReference type="OrthoDB" id="8032356at2759"/>
<dbReference type="KEGG" id="dsi:Dsimw501_GD10108"/>
<accession>A0A0J9R8R3</accession>
<evidence type="ECO:0000313" key="1">
    <source>
        <dbReference type="EMBL" id="KMY92421.1"/>
    </source>
</evidence>
<organism evidence="1">
    <name type="scientific">Drosophila simulans</name>
    <name type="common">Fruit fly</name>
    <dbReference type="NCBI Taxonomy" id="7240"/>
    <lineage>
        <taxon>Eukaryota</taxon>
        <taxon>Metazoa</taxon>
        <taxon>Ecdysozoa</taxon>
        <taxon>Arthropoda</taxon>
        <taxon>Hexapoda</taxon>
        <taxon>Insecta</taxon>
        <taxon>Pterygota</taxon>
        <taxon>Neoptera</taxon>
        <taxon>Endopterygota</taxon>
        <taxon>Diptera</taxon>
        <taxon>Brachycera</taxon>
        <taxon>Muscomorpha</taxon>
        <taxon>Ephydroidea</taxon>
        <taxon>Drosophilidae</taxon>
        <taxon>Drosophila</taxon>
        <taxon>Sophophora</taxon>
    </lineage>
</organism>
<dbReference type="EMBL" id="CM002911">
    <property type="protein sequence ID" value="KMY92421.1"/>
    <property type="molecule type" value="Genomic_DNA"/>
</dbReference>
<sequence>MSENHDSLGASVAYSELVATDQKDIILLIDVESAVSICSACVANKSANPVDVLTLWFTKLLGAYIDESGRCVLAAREMCKWFTIEAQTGNEVNSSHIKLMSAAQEFVSAFRDRLLEAGERLVHILSYLVFIIIDFCLVSDKSHCQIVVDLQLGTLSLVKDSIINLTEVHPRLATLMQKIMETADTEGTRTGDLQLSVQTAETLAHICLHFMSTWHANPTDEKMPNWLRETVLHLCDVAINHLNSTFGNDKPNVPAENIEELVDGIRSYILLLYHILQKGVVYVDDDVAACLMDLIMCEQARPSYYSEIEKQQLISVLVRPHVLDILELVYTFQKCQDYLISSALGTPQFDDFDACMDFINAVSTDDADVLPSTCLTLQQIFEYLFKDAKNFVNGERYNQVLDAFGLLLYLVGNIELHRYFCAGIFQKDFITSQVCADILMLCFRLKEANKCWTDRGIKEAIAYWHKCNNSYAMFSTNPSQLHVQRFLRYFHCLGKQELPVISIQNFRLLSAVAEADDHLGMKILKRLELISSSAPTKIELYYEVVALLELLVHHDQIDCSHWFQRTSEMAKKLLGIDKSVSFANAYFKLLARANGSTQLLILRGLPTNVGCTNWNREKFLDSCKVSYDGQLRAFSARHAIDPLFKALQDVSATVVDGSFDLSKSSYIRHGDHRCPVSSLKRRRSELAPNEILRKIYEASIQLAQCTANFDPADWELHKKVMANLSGIVP</sequence>
<proteinExistence type="predicted"/>
<dbReference type="Bgee" id="FBgn0181883">
    <property type="expression patterns" value="Expressed in male reproductive system and 3 other cell types or tissues"/>
</dbReference>
<gene>
    <name evidence="1" type="primary">Dsim\GD10108</name>
    <name evidence="1" type="ORF">Dsimw501_GD10108</name>
</gene>
<protein>
    <submittedName>
        <fullName evidence="1">Uncharacterized protein</fullName>
    </submittedName>
</protein>
<reference evidence="1" key="1">
    <citation type="journal article" date="2013" name="Genome Res.">
        <title>A second-generation assembly of the Drosophila simulans genome provides new insights into patterns of lineage-specific divergence.</title>
        <authorList>
            <person name="Hu T.T."/>
            <person name="Eisen M.B."/>
            <person name="Thornton K.R."/>
            <person name="Andolfatto P."/>
        </authorList>
    </citation>
    <scope>NUCLEOTIDE SEQUENCE [LARGE SCALE GENOMIC DNA]</scope>
    <source>
        <strain evidence="1">W501</strain>
    </source>
</reference>
<reference evidence="1" key="2">
    <citation type="submission" date="2014-06" db="EMBL/GenBank/DDBJ databases">
        <authorList>
            <person name="Hu T."/>
            <person name="Eisen M.B."/>
            <person name="Thornton K.R."/>
            <person name="Andolfatto P."/>
        </authorList>
    </citation>
    <scope>NUCLEOTIDE SEQUENCE</scope>
    <source>
        <strain evidence="1">W501</strain>
    </source>
</reference>
<dbReference type="AlphaFoldDB" id="A0A0J9R8R3"/>